<reference evidence="4" key="1">
    <citation type="journal article" date="2014" name="Int. J. Syst. Evol. Microbiol.">
        <title>Complete genome sequence of Corynebacterium casei LMG S-19264T (=DSM 44701T), isolated from a smear-ripened cheese.</title>
        <authorList>
            <consortium name="US DOE Joint Genome Institute (JGI-PGF)"/>
            <person name="Walter F."/>
            <person name="Albersmeier A."/>
            <person name="Kalinowski J."/>
            <person name="Ruckert C."/>
        </authorList>
    </citation>
    <scope>NUCLEOTIDE SEQUENCE</scope>
    <source>
        <strain evidence="4">CGMCC 1.12919</strain>
    </source>
</reference>
<feature type="domain" description="CBS" evidence="3">
    <location>
        <begin position="9"/>
        <end position="67"/>
    </location>
</feature>
<keyword evidence="5" id="KW-1185">Reference proteome</keyword>
<dbReference type="CDD" id="cd04623">
    <property type="entry name" value="CBS_pair_bac_euk"/>
    <property type="match status" value="1"/>
</dbReference>
<dbReference type="PANTHER" id="PTHR43080">
    <property type="entry name" value="CBS DOMAIN-CONTAINING PROTEIN CBSX3, MITOCHONDRIAL"/>
    <property type="match status" value="1"/>
</dbReference>
<dbReference type="InterPro" id="IPR000644">
    <property type="entry name" value="CBS_dom"/>
</dbReference>
<dbReference type="Pfam" id="PF00571">
    <property type="entry name" value="CBS"/>
    <property type="match status" value="2"/>
</dbReference>
<reference evidence="4" key="2">
    <citation type="submission" date="2020-09" db="EMBL/GenBank/DDBJ databases">
        <authorList>
            <person name="Sun Q."/>
            <person name="Zhou Y."/>
        </authorList>
    </citation>
    <scope>NUCLEOTIDE SEQUENCE</scope>
    <source>
        <strain evidence="4">CGMCC 1.12919</strain>
    </source>
</reference>
<evidence type="ECO:0000313" key="4">
    <source>
        <dbReference type="EMBL" id="GGC71636.1"/>
    </source>
</evidence>
<accession>A0A916UGL0</accession>
<dbReference type="Gene3D" id="3.10.580.10">
    <property type="entry name" value="CBS-domain"/>
    <property type="match status" value="1"/>
</dbReference>
<dbReference type="AlphaFoldDB" id="A0A916UGL0"/>
<dbReference type="EMBL" id="BMGG01000005">
    <property type="protein sequence ID" value="GGC71636.1"/>
    <property type="molecule type" value="Genomic_DNA"/>
</dbReference>
<evidence type="ECO:0000259" key="3">
    <source>
        <dbReference type="PROSITE" id="PS51371"/>
    </source>
</evidence>
<dbReference type="Proteomes" id="UP000637002">
    <property type="component" value="Unassembled WGS sequence"/>
</dbReference>
<dbReference type="InterPro" id="IPR044725">
    <property type="entry name" value="CBSX3_CBS_dom"/>
</dbReference>
<dbReference type="SMART" id="SM00116">
    <property type="entry name" value="CBS"/>
    <property type="match status" value="2"/>
</dbReference>
<gene>
    <name evidence="4" type="ORF">GCM10010994_32660</name>
</gene>
<evidence type="ECO:0000313" key="5">
    <source>
        <dbReference type="Proteomes" id="UP000637002"/>
    </source>
</evidence>
<dbReference type="PROSITE" id="PS51371">
    <property type="entry name" value="CBS"/>
    <property type="match status" value="2"/>
</dbReference>
<name>A0A916UGL0_9HYPH</name>
<dbReference type="InterPro" id="IPR046342">
    <property type="entry name" value="CBS_dom_sf"/>
</dbReference>
<comment type="caution">
    <text evidence="4">The sequence shown here is derived from an EMBL/GenBank/DDBJ whole genome shotgun (WGS) entry which is preliminary data.</text>
</comment>
<proteinExistence type="predicted"/>
<keyword evidence="1 2" id="KW-0129">CBS domain</keyword>
<dbReference type="RefSeq" id="WP_188610223.1">
    <property type="nucleotide sequence ID" value="NZ_BMGG01000005.1"/>
</dbReference>
<dbReference type="SUPFAM" id="SSF54631">
    <property type="entry name" value="CBS-domain pair"/>
    <property type="match status" value="1"/>
</dbReference>
<dbReference type="InterPro" id="IPR051257">
    <property type="entry name" value="Diverse_CBS-Domain"/>
</dbReference>
<evidence type="ECO:0000256" key="1">
    <source>
        <dbReference type="ARBA" id="ARBA00023122"/>
    </source>
</evidence>
<sequence>MTTVARILAQKGRDVTTTGPDFTLQEAARLLNERHIGSVVVVEPDGSIAGILSERDIVRSVGRAGPEALGDRISAHMTRDVVTCTMASEIHFLMETMTTGKFRHLPVVENGRLAGIVSIGDVVKHRLAEIETEHQALREYIATA</sequence>
<organism evidence="4 5">
    <name type="scientific">Chelatococcus reniformis</name>
    <dbReference type="NCBI Taxonomy" id="1494448"/>
    <lineage>
        <taxon>Bacteria</taxon>
        <taxon>Pseudomonadati</taxon>
        <taxon>Pseudomonadota</taxon>
        <taxon>Alphaproteobacteria</taxon>
        <taxon>Hyphomicrobiales</taxon>
        <taxon>Chelatococcaceae</taxon>
        <taxon>Chelatococcus</taxon>
    </lineage>
</organism>
<evidence type="ECO:0000256" key="2">
    <source>
        <dbReference type="PROSITE-ProRule" id="PRU00703"/>
    </source>
</evidence>
<dbReference type="PANTHER" id="PTHR43080:SF2">
    <property type="entry name" value="CBS DOMAIN-CONTAINING PROTEIN"/>
    <property type="match status" value="1"/>
</dbReference>
<feature type="domain" description="CBS" evidence="3">
    <location>
        <begin position="77"/>
        <end position="132"/>
    </location>
</feature>
<protein>
    <submittedName>
        <fullName evidence="4">Inosine-5-monophosphate dehydrogenase</fullName>
    </submittedName>
</protein>